<sequence>MSRQFTHADLTEAADGKKLGCVIPRLFSALEWRVSECTNSFEFTHGLRLGIVAGTLHCVQVRLHYMLCLQKAFAKPGTI</sequence>
<name>A0A9X9BRS2_PSEMA</name>
<evidence type="ECO:0000313" key="1">
    <source>
        <dbReference type="EMBL" id="TWR56162.1"/>
    </source>
</evidence>
<dbReference type="AlphaFoldDB" id="A0A9X9BRS2"/>
<comment type="caution">
    <text evidence="1">The sequence shown here is derived from an EMBL/GenBank/DDBJ whole genome shotgun (WGS) entry which is preliminary data.</text>
</comment>
<evidence type="ECO:0000313" key="2">
    <source>
        <dbReference type="Proteomes" id="UP000316123"/>
    </source>
</evidence>
<gene>
    <name evidence="1" type="ORF">FIV41_20450</name>
</gene>
<reference evidence="1 2" key="1">
    <citation type="submission" date="2019-06" db="EMBL/GenBank/DDBJ databases">
        <title>Pseudomonas bimorpha sp. nov. isolated from bovine raw milk and skim milk concentrate.</title>
        <authorList>
            <person name="Hofmann K."/>
            <person name="Huptas C."/>
            <person name="Doll E."/>
            <person name="Scherer S."/>
            <person name="Wenning M."/>
        </authorList>
    </citation>
    <scope>NUCLEOTIDE SEQUENCE [LARGE SCALE GENOMIC DNA]</scope>
    <source>
        <strain evidence="1 2">DSM 13124</strain>
    </source>
</reference>
<protein>
    <submittedName>
        <fullName evidence="1">Uncharacterized protein</fullName>
    </submittedName>
</protein>
<organism evidence="1 2">
    <name type="scientific">Pseudomonas marginalis</name>
    <name type="common">Pseudomonas panacis</name>
    <dbReference type="NCBI Taxonomy" id="298"/>
    <lineage>
        <taxon>Bacteria</taxon>
        <taxon>Pseudomonadati</taxon>
        <taxon>Pseudomonadota</taxon>
        <taxon>Gammaproteobacteria</taxon>
        <taxon>Pseudomonadales</taxon>
        <taxon>Pseudomonadaceae</taxon>
        <taxon>Pseudomonas</taxon>
    </lineage>
</organism>
<accession>A0A9X9BRS2</accession>
<dbReference type="Proteomes" id="UP000316123">
    <property type="component" value="Unassembled WGS sequence"/>
</dbReference>
<dbReference type="EMBL" id="VFEQ01000014">
    <property type="protein sequence ID" value="TWR56162.1"/>
    <property type="molecule type" value="Genomic_DNA"/>
</dbReference>
<proteinExistence type="predicted"/>